<evidence type="ECO:0000259" key="3">
    <source>
        <dbReference type="Pfam" id="PF09992"/>
    </source>
</evidence>
<sequence length="482" mass="52941">MGFKRFILVFFIIGVFSFFNHANTAGAEGTALLDIDKGRTYVPIRFVTEQFGAEVTWNGEDRTVLINNQSKTVILKIGDQKVEVNKRIEQIDAPPFIKDSITYVPLRFISTVLGTEPVWEPKTSTVKIELNKKAITLSTIPYNSKTVTKINGTKGSSITETVKSFKVGAKTFKANVITVDLNDPALDLKVAIAKDRVGQVESLASIAKRNGAVIAINGTFFDAYTESKEPYGMIIADGKIVHVGKERTVFSFDADNNVSFGIMNPEIKGSTNGSDVWPNNWYSYWLNRTPSFNAAANVVVFTPDWGDSLGFPHGTNVIVENGKVKEIVTDKDVKIPKNGFVINLMGSEVHTLLSRFTVGTTVDYEVVENSNKLESIDGAIAAGPRLVTDGKITVDFDKEGFKDPKIRTQSDARSAVGVTKDQKLIFLTTTSTIIDLAEIMKQAGAYQAMNLDGGASSGLYYNDKYIWTPDREISNAILVIKK</sequence>
<dbReference type="RefSeq" id="WP_035194556.1">
    <property type="nucleotide sequence ID" value="NZ_JJRY01000004.1"/>
</dbReference>
<feature type="signal peptide" evidence="1">
    <location>
        <begin position="1"/>
        <end position="22"/>
    </location>
</feature>
<dbReference type="PATRIC" id="fig|1348973.3.peg.1482"/>
<dbReference type="InterPro" id="IPR018711">
    <property type="entry name" value="NAGPA"/>
</dbReference>
<keyword evidence="1" id="KW-0732">Signal</keyword>
<dbReference type="SUPFAM" id="SSF55383">
    <property type="entry name" value="Copper amine oxidase, domain N"/>
    <property type="match status" value="1"/>
</dbReference>
<feature type="domain" description="Copper amine oxidase-like N-terminal" evidence="2">
    <location>
        <begin position="35"/>
        <end position="128"/>
    </location>
</feature>
<dbReference type="InterPro" id="IPR036582">
    <property type="entry name" value="Mao_N_sf"/>
</dbReference>
<organism evidence="4 5">
    <name type="scientific">Schinkia azotoformans MEV2011</name>
    <dbReference type="NCBI Taxonomy" id="1348973"/>
    <lineage>
        <taxon>Bacteria</taxon>
        <taxon>Bacillati</taxon>
        <taxon>Bacillota</taxon>
        <taxon>Bacilli</taxon>
        <taxon>Bacillales</taxon>
        <taxon>Bacillaceae</taxon>
        <taxon>Calidifontibacillus/Schinkia group</taxon>
        <taxon>Schinkia</taxon>
    </lineage>
</organism>
<reference evidence="4 5" key="1">
    <citation type="submission" date="2014-04" db="EMBL/GenBank/DDBJ databases">
        <title>Draft genome sequence of Bacillus azotoformans MEV2011, a (co-) denitrifying strain unable to grow in the presence of oxygen.</title>
        <authorList>
            <person name="Nielsen M."/>
            <person name="Schreiber L."/>
            <person name="Finster K."/>
            <person name="Schramm A."/>
        </authorList>
    </citation>
    <scope>NUCLEOTIDE SEQUENCE [LARGE SCALE GENOMIC DNA]</scope>
    <source>
        <strain evidence="4 5">MEV2011</strain>
    </source>
</reference>
<evidence type="ECO:0000313" key="4">
    <source>
        <dbReference type="EMBL" id="KEF39129.1"/>
    </source>
</evidence>
<dbReference type="Pfam" id="PF07833">
    <property type="entry name" value="Cu_amine_oxidN1"/>
    <property type="match status" value="1"/>
</dbReference>
<dbReference type="OrthoDB" id="9809781at2"/>
<feature type="chain" id="PRO_5038718440" evidence="1">
    <location>
        <begin position="23"/>
        <end position="482"/>
    </location>
</feature>
<evidence type="ECO:0000256" key="1">
    <source>
        <dbReference type="SAM" id="SignalP"/>
    </source>
</evidence>
<gene>
    <name evidence="4" type="ORF">M670_01518</name>
</gene>
<protein>
    <submittedName>
        <fullName evidence="4">Copper amine oxidase family protein</fullName>
    </submittedName>
</protein>
<feature type="domain" description="Phosphodiester glycosidase" evidence="3">
    <location>
        <begin position="315"/>
        <end position="479"/>
    </location>
</feature>
<dbReference type="PANTHER" id="PTHR40446">
    <property type="entry name" value="N-ACETYLGLUCOSAMINE-1-PHOSPHODIESTER ALPHA-N-ACETYLGLUCOSAMINIDASE"/>
    <property type="match status" value="1"/>
</dbReference>
<comment type="caution">
    <text evidence="4">The sequence shown here is derived from an EMBL/GenBank/DDBJ whole genome shotgun (WGS) entry which is preliminary data.</text>
</comment>
<evidence type="ECO:0000259" key="2">
    <source>
        <dbReference type="Pfam" id="PF07833"/>
    </source>
</evidence>
<dbReference type="InterPro" id="IPR012854">
    <property type="entry name" value="Cu_amine_oxidase-like_N"/>
</dbReference>
<proteinExistence type="predicted"/>
<dbReference type="Gene3D" id="3.30.457.10">
    <property type="entry name" value="Copper amine oxidase-like, N-terminal domain"/>
    <property type="match status" value="1"/>
</dbReference>
<dbReference type="PANTHER" id="PTHR40446:SF2">
    <property type="entry name" value="N-ACETYLGLUCOSAMINE-1-PHOSPHODIESTER ALPHA-N-ACETYLGLUCOSAMINIDASE"/>
    <property type="match status" value="1"/>
</dbReference>
<evidence type="ECO:0000313" key="5">
    <source>
        <dbReference type="Proteomes" id="UP000027936"/>
    </source>
</evidence>
<name>A0A072NNB0_SCHAZ</name>
<dbReference type="AlphaFoldDB" id="A0A072NNB0"/>
<dbReference type="Proteomes" id="UP000027936">
    <property type="component" value="Unassembled WGS sequence"/>
</dbReference>
<accession>A0A072NNB0</accession>
<dbReference type="Pfam" id="PF09992">
    <property type="entry name" value="NAGPA"/>
    <property type="match status" value="1"/>
</dbReference>
<dbReference type="EMBL" id="JJRY01000004">
    <property type="protein sequence ID" value="KEF39129.1"/>
    <property type="molecule type" value="Genomic_DNA"/>
</dbReference>